<gene>
    <name evidence="2" type="ORF">DKZ23_05145</name>
</gene>
<evidence type="ECO:0000256" key="1">
    <source>
        <dbReference type="SAM" id="Phobius"/>
    </source>
</evidence>
<dbReference type="Proteomes" id="UP000245866">
    <property type="component" value="Unassembled WGS sequence"/>
</dbReference>
<evidence type="ECO:0000313" key="2">
    <source>
        <dbReference type="EMBL" id="PWT47062.1"/>
    </source>
</evidence>
<proteinExistence type="predicted"/>
<protein>
    <submittedName>
        <fullName evidence="2">Uncharacterized protein</fullName>
    </submittedName>
</protein>
<keyword evidence="1" id="KW-0472">Membrane</keyword>
<organism evidence="2 3">
    <name type="scientific">Limosilactobacillus reuteri</name>
    <name type="common">Lactobacillus reuteri</name>
    <dbReference type="NCBI Taxonomy" id="1598"/>
    <lineage>
        <taxon>Bacteria</taxon>
        <taxon>Bacillati</taxon>
        <taxon>Bacillota</taxon>
        <taxon>Bacilli</taxon>
        <taxon>Lactobacillales</taxon>
        <taxon>Lactobacillaceae</taxon>
        <taxon>Limosilactobacillus</taxon>
    </lineage>
</organism>
<accession>A0A317GHB0</accession>
<keyword evidence="1" id="KW-1133">Transmembrane helix</keyword>
<feature type="transmembrane region" description="Helical" evidence="1">
    <location>
        <begin position="12"/>
        <end position="40"/>
    </location>
</feature>
<name>A0A317GHB0_LIMRT</name>
<dbReference type="AlphaFoldDB" id="A0A317GHB0"/>
<sequence length="61" mass="6632">MTKLINSRIVALLIGIWIAYCLGVKAYDGAIVLLAVYLFALYENKKAANSSQDPNQAATND</sequence>
<evidence type="ECO:0000313" key="3">
    <source>
        <dbReference type="Proteomes" id="UP000245866"/>
    </source>
</evidence>
<keyword evidence="1" id="KW-0812">Transmembrane</keyword>
<comment type="caution">
    <text evidence="2">The sequence shown here is derived from an EMBL/GenBank/DDBJ whole genome shotgun (WGS) entry which is preliminary data.</text>
</comment>
<dbReference type="EMBL" id="QGHS01000050">
    <property type="protein sequence ID" value="PWT47062.1"/>
    <property type="molecule type" value="Genomic_DNA"/>
</dbReference>
<reference evidence="2 3" key="1">
    <citation type="journal article" date="2018" name="Front. Microbiol.">
        <title>Comparative Genomics of the Herbivore Gut Symbiont Lactobacillus reuteri Reveals Genetic Diversity and Lifestyle Adaptation.</title>
        <authorList>
            <person name="Zhao J."/>
        </authorList>
    </citation>
    <scope>NUCLEOTIDE SEQUENCE [LARGE SCALE GENOMIC DNA]</scope>
    <source>
        <strain evidence="2 3">LR12</strain>
    </source>
</reference>
<dbReference type="RefSeq" id="WP_134907382.1">
    <property type="nucleotide sequence ID" value="NZ_JAJAOX010000338.1"/>
</dbReference>